<evidence type="ECO:0000256" key="2">
    <source>
        <dbReference type="SAM" id="MobiDB-lite"/>
    </source>
</evidence>
<organism evidence="3 4">
    <name type="scientific">Mycena metata</name>
    <dbReference type="NCBI Taxonomy" id="1033252"/>
    <lineage>
        <taxon>Eukaryota</taxon>
        <taxon>Fungi</taxon>
        <taxon>Dikarya</taxon>
        <taxon>Basidiomycota</taxon>
        <taxon>Agaricomycotina</taxon>
        <taxon>Agaricomycetes</taxon>
        <taxon>Agaricomycetidae</taxon>
        <taxon>Agaricales</taxon>
        <taxon>Marasmiineae</taxon>
        <taxon>Mycenaceae</taxon>
        <taxon>Mycena</taxon>
    </lineage>
</organism>
<comment type="caution">
    <text evidence="3">The sequence shown here is derived from an EMBL/GenBank/DDBJ whole genome shotgun (WGS) entry which is preliminary data.</text>
</comment>
<evidence type="ECO:0000256" key="1">
    <source>
        <dbReference type="SAM" id="Coils"/>
    </source>
</evidence>
<reference evidence="3" key="1">
    <citation type="submission" date="2023-03" db="EMBL/GenBank/DDBJ databases">
        <title>Massive genome expansion in bonnet fungi (Mycena s.s.) driven by repeated elements and novel gene families across ecological guilds.</title>
        <authorList>
            <consortium name="Lawrence Berkeley National Laboratory"/>
            <person name="Harder C.B."/>
            <person name="Miyauchi S."/>
            <person name="Viragh M."/>
            <person name="Kuo A."/>
            <person name="Thoen E."/>
            <person name="Andreopoulos B."/>
            <person name="Lu D."/>
            <person name="Skrede I."/>
            <person name="Drula E."/>
            <person name="Henrissat B."/>
            <person name="Morin E."/>
            <person name="Kohler A."/>
            <person name="Barry K."/>
            <person name="LaButti K."/>
            <person name="Morin E."/>
            <person name="Salamov A."/>
            <person name="Lipzen A."/>
            <person name="Mereny Z."/>
            <person name="Hegedus B."/>
            <person name="Baldrian P."/>
            <person name="Stursova M."/>
            <person name="Weitz H."/>
            <person name="Taylor A."/>
            <person name="Grigoriev I.V."/>
            <person name="Nagy L.G."/>
            <person name="Martin F."/>
            <person name="Kauserud H."/>
        </authorList>
    </citation>
    <scope>NUCLEOTIDE SEQUENCE</scope>
    <source>
        <strain evidence="3">CBHHK182m</strain>
    </source>
</reference>
<sequence length="174" mass="19332">MSDPAASNSPSTELITVSLSEWSGPDRAAAATTRTQTGRYYHPYGHPNAKAQQQGPTAPNNPKIPRRVVWTHALEKPLFSGLELTTLGVTQRRPIYVASLEAHIDRMHTQLLSLGSVYYPVVLPELDSFIGLSSTRAKGMIAVLQNDLAFARERLLHLQQVNEELESRLYAREI</sequence>
<accession>A0AAD7KJN6</accession>
<name>A0AAD7KJN6_9AGAR</name>
<dbReference type="EMBL" id="JARKIB010000001">
    <property type="protein sequence ID" value="KAJ7786392.1"/>
    <property type="molecule type" value="Genomic_DNA"/>
</dbReference>
<dbReference type="AlphaFoldDB" id="A0AAD7KJN6"/>
<feature type="compositionally biased region" description="Polar residues" evidence="2">
    <location>
        <begin position="50"/>
        <end position="60"/>
    </location>
</feature>
<gene>
    <name evidence="3" type="ORF">B0H16DRAFT_29595</name>
</gene>
<protein>
    <submittedName>
        <fullName evidence="3">Uncharacterized protein</fullName>
    </submittedName>
</protein>
<proteinExistence type="predicted"/>
<keyword evidence="1" id="KW-0175">Coiled coil</keyword>
<dbReference type="Proteomes" id="UP001215598">
    <property type="component" value="Unassembled WGS sequence"/>
</dbReference>
<evidence type="ECO:0000313" key="4">
    <source>
        <dbReference type="Proteomes" id="UP001215598"/>
    </source>
</evidence>
<evidence type="ECO:0000313" key="3">
    <source>
        <dbReference type="EMBL" id="KAJ7786392.1"/>
    </source>
</evidence>
<keyword evidence="4" id="KW-1185">Reference proteome</keyword>
<feature type="region of interest" description="Disordered" evidence="2">
    <location>
        <begin position="38"/>
        <end position="62"/>
    </location>
</feature>
<feature type="coiled-coil region" evidence="1">
    <location>
        <begin position="141"/>
        <end position="168"/>
    </location>
</feature>